<dbReference type="RefSeq" id="WP_102912052.1">
    <property type="nucleotide sequence ID" value="NZ_POUC01000284.1"/>
</dbReference>
<keyword evidence="3" id="KW-1185">Reference proteome</keyword>
<evidence type="ECO:0000313" key="2">
    <source>
        <dbReference type="EMBL" id="PNG18720.1"/>
    </source>
</evidence>
<organism evidence="2 3">
    <name type="scientific">Streptomyces cahuitamycinicus</name>
    <dbReference type="NCBI Taxonomy" id="2070367"/>
    <lineage>
        <taxon>Bacteria</taxon>
        <taxon>Bacillati</taxon>
        <taxon>Actinomycetota</taxon>
        <taxon>Actinomycetes</taxon>
        <taxon>Kitasatosporales</taxon>
        <taxon>Streptomycetaceae</taxon>
        <taxon>Streptomyces</taxon>
    </lineage>
</organism>
<dbReference type="Gene3D" id="3.40.630.30">
    <property type="match status" value="1"/>
</dbReference>
<dbReference type="PROSITE" id="PS51186">
    <property type="entry name" value="GNAT"/>
    <property type="match status" value="1"/>
</dbReference>
<accession>A0A2N8TI63</accession>
<name>A0A2N8TI63_9ACTN</name>
<proteinExistence type="predicted"/>
<evidence type="ECO:0000259" key="1">
    <source>
        <dbReference type="PROSITE" id="PS51186"/>
    </source>
</evidence>
<dbReference type="Proteomes" id="UP000235943">
    <property type="component" value="Unassembled WGS sequence"/>
</dbReference>
<dbReference type="GO" id="GO:0016747">
    <property type="term" value="F:acyltransferase activity, transferring groups other than amino-acyl groups"/>
    <property type="evidence" value="ECO:0007669"/>
    <property type="project" value="InterPro"/>
</dbReference>
<dbReference type="InterPro" id="IPR016181">
    <property type="entry name" value="Acyl_CoA_acyltransferase"/>
</dbReference>
<dbReference type="InterPro" id="IPR000182">
    <property type="entry name" value="GNAT_dom"/>
</dbReference>
<dbReference type="EMBL" id="POUC01000284">
    <property type="protein sequence ID" value="PNG18720.1"/>
    <property type="molecule type" value="Genomic_DNA"/>
</dbReference>
<gene>
    <name evidence="2" type="ORF">C1J00_29545</name>
</gene>
<dbReference type="SUPFAM" id="SSF55729">
    <property type="entry name" value="Acyl-CoA N-acyltransferases (Nat)"/>
    <property type="match status" value="1"/>
</dbReference>
<feature type="domain" description="N-acetyltransferase" evidence="1">
    <location>
        <begin position="8"/>
        <end position="180"/>
    </location>
</feature>
<comment type="caution">
    <text evidence="2">The sequence shown here is derived from an EMBL/GenBank/DDBJ whole genome shotgun (WGS) entry which is preliminary data.</text>
</comment>
<evidence type="ECO:0000313" key="3">
    <source>
        <dbReference type="Proteomes" id="UP000235943"/>
    </source>
</evidence>
<dbReference type="AlphaFoldDB" id="A0A2N8TI63"/>
<dbReference type="OrthoDB" id="3371202at2"/>
<dbReference type="Pfam" id="PF00583">
    <property type="entry name" value="Acetyltransf_1"/>
    <property type="match status" value="1"/>
</dbReference>
<reference evidence="2 3" key="1">
    <citation type="submission" date="2018-01" db="EMBL/GenBank/DDBJ databases">
        <title>Draft genome sequence of Streptomyces sp. 13K301.</title>
        <authorList>
            <person name="Sahin N."/>
            <person name="Saygin H."/>
            <person name="Ay H."/>
        </authorList>
    </citation>
    <scope>NUCLEOTIDE SEQUENCE [LARGE SCALE GENOMIC DNA]</scope>
    <source>
        <strain evidence="2 3">13K301</strain>
    </source>
</reference>
<keyword evidence="2" id="KW-0808">Transferase</keyword>
<protein>
    <submittedName>
        <fullName evidence="2">N-acetyltransferase</fullName>
    </submittedName>
</protein>
<sequence>MTLTWYGPDVLTVDDELTEAYAEVFTAPPWEPRDAEETRVEFRERLETDVRRPGFRAVLALSEDGGVDGFATGWTTQAPFRTDRAYGKVTRRLGAERVSELLVGCFEIDELGVRSRARGTGLGRRLLSALSSGAPGGRAWLMTWNGAPDALAFYRRAGWLEPAPLPGEETDMVVFVAPVPADGEASGFGVQEASGR</sequence>